<organism evidence="1">
    <name type="scientific">Anguilla anguilla</name>
    <name type="common">European freshwater eel</name>
    <name type="synonym">Muraena anguilla</name>
    <dbReference type="NCBI Taxonomy" id="7936"/>
    <lineage>
        <taxon>Eukaryota</taxon>
        <taxon>Metazoa</taxon>
        <taxon>Chordata</taxon>
        <taxon>Craniata</taxon>
        <taxon>Vertebrata</taxon>
        <taxon>Euteleostomi</taxon>
        <taxon>Actinopterygii</taxon>
        <taxon>Neopterygii</taxon>
        <taxon>Teleostei</taxon>
        <taxon>Anguilliformes</taxon>
        <taxon>Anguillidae</taxon>
        <taxon>Anguilla</taxon>
    </lineage>
</organism>
<dbReference type="AlphaFoldDB" id="A0A0E9UPA1"/>
<name>A0A0E9UPA1_ANGAN</name>
<proteinExistence type="predicted"/>
<evidence type="ECO:0000313" key="1">
    <source>
        <dbReference type="EMBL" id="JAH66753.1"/>
    </source>
</evidence>
<sequence length="16" mass="1705">MLPIAVSCGDWLLVTS</sequence>
<accession>A0A0E9UPA1</accession>
<reference evidence="1" key="2">
    <citation type="journal article" date="2015" name="Fish Shellfish Immunol.">
        <title>Early steps in the European eel (Anguilla anguilla)-Vibrio vulnificus interaction in the gills: Role of the RtxA13 toxin.</title>
        <authorList>
            <person name="Callol A."/>
            <person name="Pajuelo D."/>
            <person name="Ebbesson L."/>
            <person name="Teles M."/>
            <person name="MacKenzie S."/>
            <person name="Amaro C."/>
        </authorList>
    </citation>
    <scope>NUCLEOTIDE SEQUENCE</scope>
</reference>
<dbReference type="EMBL" id="GBXM01041824">
    <property type="protein sequence ID" value="JAH66753.1"/>
    <property type="molecule type" value="Transcribed_RNA"/>
</dbReference>
<protein>
    <submittedName>
        <fullName evidence="1">Uncharacterized protein</fullName>
    </submittedName>
</protein>
<reference evidence="1" key="1">
    <citation type="submission" date="2014-11" db="EMBL/GenBank/DDBJ databases">
        <authorList>
            <person name="Amaro Gonzalez C."/>
        </authorList>
    </citation>
    <scope>NUCLEOTIDE SEQUENCE</scope>
</reference>